<dbReference type="SUPFAM" id="SSF53850">
    <property type="entry name" value="Periplasmic binding protein-like II"/>
    <property type="match status" value="1"/>
</dbReference>
<protein>
    <submittedName>
        <fullName evidence="3">GntR family transcriptional regulator YhfZ</fullName>
    </submittedName>
</protein>
<sequence length="311" mass="34737">MSRIWRSLFSKNGLAAKEIAKELLLIDEGGRIPRVSDFATRLSIGNGTVQGALKVLDKLHAIGLESRGHLGTFLIKKDVLLLKEIAGVGSLIGAMPLPYSSKYEGLATGLIEVSDQMLNHIDLAYMRGSKHRLDALKSRRYDFIVMSQLAAEEELMNDTNLEIVVNFGPQSYVTSHKIFFANKLATTKIMDGMRIGIDYTSIDQSTITLLECEGIDVNLVPVNYMQLFDMLLDGELDAAVWNADENRSKETFSVGDFLSEKAKALAEKAATSVLLIEKDRKDILEYLLQLDKEKILDIQDKVVKKEKLPHY</sequence>
<evidence type="ECO:0000259" key="2">
    <source>
        <dbReference type="Pfam" id="PF14503"/>
    </source>
</evidence>
<dbReference type="Pfam" id="PF14503">
    <property type="entry name" value="YhfZ_C"/>
    <property type="match status" value="1"/>
</dbReference>
<evidence type="ECO:0000313" key="3">
    <source>
        <dbReference type="EMBL" id="MEC5425219.1"/>
    </source>
</evidence>
<evidence type="ECO:0000313" key="4">
    <source>
        <dbReference type="Proteomes" id="UP001335737"/>
    </source>
</evidence>
<organism evidence="3 4">
    <name type="scientific">Virgibacillus tibetensis</name>
    <dbReference type="NCBI Taxonomy" id="3042313"/>
    <lineage>
        <taxon>Bacteria</taxon>
        <taxon>Bacillati</taxon>
        <taxon>Bacillota</taxon>
        <taxon>Bacilli</taxon>
        <taxon>Bacillales</taxon>
        <taxon>Bacillaceae</taxon>
        <taxon>Virgibacillus</taxon>
    </lineage>
</organism>
<gene>
    <name evidence="3" type="primary">yhfZ</name>
    <name evidence="3" type="ORF">QGM71_17170</name>
</gene>
<feature type="domain" description="Uncharacterised protein YhfZ C-terminal" evidence="2">
    <location>
        <begin position="81"/>
        <end position="311"/>
    </location>
</feature>
<dbReference type="EMBL" id="JARZFX010000011">
    <property type="protein sequence ID" value="MEC5425219.1"/>
    <property type="molecule type" value="Genomic_DNA"/>
</dbReference>
<accession>A0ABU6KIR6</accession>
<evidence type="ECO:0000259" key="1">
    <source>
        <dbReference type="Pfam" id="PF14502"/>
    </source>
</evidence>
<name>A0ABU6KIR6_9BACI</name>
<dbReference type="Gene3D" id="3.40.190.10">
    <property type="entry name" value="Periplasmic binding protein-like II"/>
    <property type="match status" value="2"/>
</dbReference>
<dbReference type="InterPro" id="IPR032791">
    <property type="entry name" value="YhfZ_C"/>
</dbReference>
<dbReference type="InterPro" id="IPR041444">
    <property type="entry name" value="HTH_41"/>
</dbReference>
<reference evidence="3 4" key="1">
    <citation type="journal article" date="2024" name="Int. J. Syst. Evol. Microbiol.">
        <title>Virgibacillus tibetensis sp. nov., isolated from salt lake on the Tibetan Plateau of China.</title>
        <authorList>
            <person name="Phurbu D."/>
            <person name="Liu Z.-X."/>
            <person name="Wang R."/>
            <person name="Zheng Y.-Y."/>
            <person name="Liu H.-C."/>
            <person name="Zhou Y.-G."/>
            <person name="Yu Y.-J."/>
            <person name="Li A.-H."/>
        </authorList>
    </citation>
    <scope>NUCLEOTIDE SEQUENCE [LARGE SCALE GENOMIC DNA]</scope>
    <source>
        <strain evidence="3 4">C22-A2</strain>
    </source>
</reference>
<comment type="caution">
    <text evidence="3">The sequence shown here is derived from an EMBL/GenBank/DDBJ whole genome shotgun (WGS) entry which is preliminary data.</text>
</comment>
<dbReference type="NCBIfam" id="NF041241">
    <property type="entry name" value="YhfZ_full"/>
    <property type="match status" value="1"/>
</dbReference>
<keyword evidence="4" id="KW-1185">Reference proteome</keyword>
<dbReference type="RefSeq" id="WP_327608771.1">
    <property type="nucleotide sequence ID" value="NZ_JARZFX010000011.1"/>
</dbReference>
<dbReference type="Proteomes" id="UP001335737">
    <property type="component" value="Unassembled WGS sequence"/>
</dbReference>
<feature type="domain" description="YhfZ helix-turn-helix" evidence="1">
    <location>
        <begin position="28"/>
        <end position="74"/>
    </location>
</feature>
<dbReference type="Pfam" id="PF14502">
    <property type="entry name" value="HTH_41"/>
    <property type="match status" value="1"/>
</dbReference>
<proteinExistence type="predicted"/>